<keyword evidence="3" id="KW-0285">Flavoprotein</keyword>
<dbReference type="Gene3D" id="3.40.50.620">
    <property type="entry name" value="HUPs"/>
    <property type="match status" value="1"/>
</dbReference>
<dbReference type="GO" id="GO:0050660">
    <property type="term" value="F:flavin adenine dinucleotide binding"/>
    <property type="evidence" value="ECO:0007669"/>
    <property type="project" value="InterPro"/>
</dbReference>
<dbReference type="PANTHER" id="PTHR43153:SF11">
    <property type="entry name" value="ELECTRON TRANSFER FLAVOPROTEIN, SUBUNIT ALPHA (ETFA)"/>
    <property type="match status" value="1"/>
</dbReference>
<evidence type="ECO:0000256" key="2">
    <source>
        <dbReference type="ARBA" id="ARBA00022448"/>
    </source>
</evidence>
<comment type="cofactor">
    <cofactor evidence="4">
        <name>FAD</name>
        <dbReference type="ChEBI" id="CHEBI:57692"/>
    </cofactor>
    <text evidence="4">Binds 1 FAD per dimer.</text>
</comment>
<dbReference type="InterPro" id="IPR014730">
    <property type="entry name" value="ETF_a/b_N"/>
</dbReference>
<dbReference type="PANTHER" id="PTHR43153">
    <property type="entry name" value="ELECTRON TRANSFER FLAVOPROTEIN ALPHA"/>
    <property type="match status" value="1"/>
</dbReference>
<name>A5CZH8_PELTS</name>
<evidence type="ECO:0000256" key="4">
    <source>
        <dbReference type="PIRSR" id="PIRSR000089-1"/>
    </source>
</evidence>
<dbReference type="AlphaFoldDB" id="A5CZH8"/>
<gene>
    <name evidence="6" type="primary">FixB</name>
    <name evidence="6" type="ordered locus">PTH_2431</name>
</gene>
<feature type="binding site" evidence="4">
    <location>
        <position position="197"/>
    </location>
    <ligand>
        <name>FAD</name>
        <dbReference type="ChEBI" id="CHEBI:57692"/>
    </ligand>
</feature>
<dbReference type="Proteomes" id="UP000006556">
    <property type="component" value="Chromosome"/>
</dbReference>
<comment type="similarity">
    <text evidence="1">Belongs to the ETF alpha-subunit/FixB family.</text>
</comment>
<evidence type="ECO:0000313" key="7">
    <source>
        <dbReference type="Proteomes" id="UP000006556"/>
    </source>
</evidence>
<feature type="binding site" evidence="4">
    <location>
        <position position="275"/>
    </location>
    <ligand>
        <name>FAD</name>
        <dbReference type="ChEBI" id="CHEBI:57692"/>
    </ligand>
</feature>
<keyword evidence="7" id="KW-1185">Reference proteome</keyword>
<dbReference type="Pfam" id="PF00766">
    <property type="entry name" value="ETF_alpha"/>
    <property type="match status" value="1"/>
</dbReference>
<dbReference type="InterPro" id="IPR001308">
    <property type="entry name" value="ETF_a/FixB"/>
</dbReference>
<dbReference type="SUPFAM" id="SSF52402">
    <property type="entry name" value="Adenine nucleotide alpha hydrolases-like"/>
    <property type="match status" value="1"/>
</dbReference>
<dbReference type="eggNOG" id="COG2025">
    <property type="taxonomic scope" value="Bacteria"/>
</dbReference>
<dbReference type="GO" id="GO:0033539">
    <property type="term" value="P:fatty acid beta-oxidation using acyl-CoA dehydrogenase"/>
    <property type="evidence" value="ECO:0007669"/>
    <property type="project" value="TreeGrafter"/>
</dbReference>
<proteinExistence type="inferred from homology"/>
<evidence type="ECO:0000259" key="5">
    <source>
        <dbReference type="SMART" id="SM00893"/>
    </source>
</evidence>
<feature type="domain" description="Electron transfer flavoprotein alpha/beta-subunit N-terminal" evidence="5">
    <location>
        <begin position="4"/>
        <end position="170"/>
    </location>
</feature>
<dbReference type="EMBL" id="AP009389">
    <property type="protein sequence ID" value="BAF60612.1"/>
    <property type="molecule type" value="Genomic_DNA"/>
</dbReference>
<evidence type="ECO:0000313" key="6">
    <source>
        <dbReference type="EMBL" id="BAF60612.1"/>
    </source>
</evidence>
<keyword evidence="4" id="KW-0274">FAD</keyword>
<evidence type="ECO:0000256" key="3">
    <source>
        <dbReference type="ARBA" id="ARBA00022630"/>
    </source>
</evidence>
<keyword evidence="2" id="KW-0813">Transport</keyword>
<dbReference type="SMART" id="SM00893">
    <property type="entry name" value="ETF"/>
    <property type="match status" value="1"/>
</dbReference>
<dbReference type="HOGENOM" id="CLU_034178_0_1_9"/>
<dbReference type="Pfam" id="PF01012">
    <property type="entry name" value="ETF"/>
    <property type="match status" value="1"/>
</dbReference>
<reference evidence="7" key="1">
    <citation type="journal article" date="2008" name="Genome Res.">
        <title>The genome of Pelotomaculum thermopropionicum reveals niche-associated evolution in anaerobic microbiota.</title>
        <authorList>
            <person name="Kosaka T."/>
            <person name="Kato S."/>
            <person name="Shimoyama T."/>
            <person name="Ishii S."/>
            <person name="Abe T."/>
            <person name="Watanabe K."/>
        </authorList>
    </citation>
    <scope>NUCLEOTIDE SEQUENCE [LARGE SCALE GENOMIC DNA]</scope>
    <source>
        <strain evidence="7">DSM 13744 / JCM 10971 / SI</strain>
    </source>
</reference>
<dbReference type="GO" id="GO:0009055">
    <property type="term" value="F:electron transfer activity"/>
    <property type="evidence" value="ECO:0007669"/>
    <property type="project" value="InterPro"/>
</dbReference>
<dbReference type="KEGG" id="pth:PTH_2431"/>
<dbReference type="Gene3D" id="3.40.50.1220">
    <property type="entry name" value="TPP-binding domain"/>
    <property type="match status" value="1"/>
</dbReference>
<organism evidence="6 7">
    <name type="scientific">Pelotomaculum thermopropionicum (strain DSM 13744 / JCM 10971 / SI)</name>
    <dbReference type="NCBI Taxonomy" id="370438"/>
    <lineage>
        <taxon>Bacteria</taxon>
        <taxon>Bacillati</taxon>
        <taxon>Bacillota</taxon>
        <taxon>Clostridia</taxon>
        <taxon>Eubacteriales</taxon>
        <taxon>Desulfotomaculaceae</taxon>
        <taxon>Pelotomaculum</taxon>
    </lineage>
</organism>
<dbReference type="InterPro" id="IPR014729">
    <property type="entry name" value="Rossmann-like_a/b/a_fold"/>
</dbReference>
<dbReference type="InterPro" id="IPR014731">
    <property type="entry name" value="ETF_asu_C"/>
</dbReference>
<dbReference type="STRING" id="370438.PTH_2431"/>
<dbReference type="FunFam" id="3.40.50.1220:FF:000004">
    <property type="entry name" value="Electron transfer flavoprotein"/>
    <property type="match status" value="1"/>
</dbReference>
<sequence>MNKVWIISDHPETAYELAGKAKTLGTSLTAYVLGDNDVAQRVISFGADVVKLMQLPQTTVWEQYLSVLLQEAGTENPELILVASTCRGKDLAAQLAAKLDCPCVTDSKKLEEKDGKLVLQRIIYGGLAYQDIECNTFPVIVTIAPHTFEKGEPEEKQGEIFNLSLIGEGPIQVVERKAKEAASVNLAEADIVVGVGRGLTQQSGLAMFEELAKLLGGEVGCTRPIAEDLKWLPEERYLGITGKQIKPNLYLCAGVSGQIQHVYGIRESKVIVSINNNENAPIFKVSDYYIVGDLEEVIPALISALK</sequence>
<feature type="binding site" evidence="4">
    <location>
        <begin position="222"/>
        <end position="223"/>
    </location>
    <ligand>
        <name>FAD</name>
        <dbReference type="ChEBI" id="CHEBI:57692"/>
    </ligand>
</feature>
<dbReference type="PIRSF" id="PIRSF000089">
    <property type="entry name" value="Electra_flavoP_a"/>
    <property type="match status" value="1"/>
</dbReference>
<evidence type="ECO:0000256" key="1">
    <source>
        <dbReference type="ARBA" id="ARBA00005817"/>
    </source>
</evidence>
<protein>
    <submittedName>
        <fullName evidence="6">Electron transfer flavoprotein, alpha subunit</fullName>
    </submittedName>
</protein>
<feature type="binding site" evidence="4">
    <location>
        <begin position="254"/>
        <end position="261"/>
    </location>
    <ligand>
        <name>FAD</name>
        <dbReference type="ChEBI" id="CHEBI:57692"/>
    </ligand>
</feature>
<accession>A5CZH8</accession>
<dbReference type="InterPro" id="IPR029035">
    <property type="entry name" value="DHS-like_NAD/FAD-binding_dom"/>
</dbReference>
<dbReference type="SUPFAM" id="SSF52467">
    <property type="entry name" value="DHS-like NAD/FAD-binding domain"/>
    <property type="match status" value="1"/>
</dbReference>